<evidence type="ECO:0000313" key="3">
    <source>
        <dbReference type="Proteomes" id="UP000003434"/>
    </source>
</evidence>
<comment type="caution">
    <text evidence="2">The sequence shown here is derived from an EMBL/GenBank/DDBJ whole genome shotgun (WGS) entry which is preliminary data.</text>
</comment>
<dbReference type="HOGENOM" id="CLU_102450_0_0_9"/>
<dbReference type="RefSeq" id="WP_008750706.1">
    <property type="nucleotide sequence ID" value="NZ_GL622296.1"/>
</dbReference>
<reference evidence="2 3" key="1">
    <citation type="submission" date="2010-12" db="EMBL/GenBank/DDBJ databases">
        <authorList>
            <person name="Muzny D."/>
            <person name="Qin X."/>
            <person name="Deng J."/>
            <person name="Jiang H."/>
            <person name="Liu Y."/>
            <person name="Qu J."/>
            <person name="Song X.-Z."/>
            <person name="Zhang L."/>
            <person name="Thornton R."/>
            <person name="Coyle M."/>
            <person name="Francisco L."/>
            <person name="Jackson L."/>
            <person name="Javaid M."/>
            <person name="Korchina V."/>
            <person name="Kovar C."/>
            <person name="Mata R."/>
            <person name="Mathew T."/>
            <person name="Ngo R."/>
            <person name="Nguyen L."/>
            <person name="Nguyen N."/>
            <person name="Okwuonu G."/>
            <person name="Ongeri F."/>
            <person name="Pham C."/>
            <person name="Simmons D."/>
            <person name="Wilczek-Boney K."/>
            <person name="Hale W."/>
            <person name="Jakkamsetti A."/>
            <person name="Pham P."/>
            <person name="Ruth R."/>
            <person name="San Lucas F."/>
            <person name="Warren J."/>
            <person name="Zhang J."/>
            <person name="Zhao Z."/>
            <person name="Zhou C."/>
            <person name="Zhu D."/>
            <person name="Lee S."/>
            <person name="Bess C."/>
            <person name="Blankenburg K."/>
            <person name="Forbes L."/>
            <person name="Fu Q."/>
            <person name="Gubbala S."/>
            <person name="Hirani K."/>
            <person name="Jayaseelan J.C."/>
            <person name="Lara F."/>
            <person name="Munidasa M."/>
            <person name="Palculict T."/>
            <person name="Patil S."/>
            <person name="Pu L.-L."/>
            <person name="Saada N."/>
            <person name="Tang L."/>
            <person name="Weissenberger G."/>
            <person name="Zhu Y."/>
            <person name="Hemphill L."/>
            <person name="Shang Y."/>
            <person name="Youmans B."/>
            <person name="Ayvaz T."/>
            <person name="Ross M."/>
            <person name="Santibanez J."/>
            <person name="Aqrawi P."/>
            <person name="Gross S."/>
            <person name="Joshi V."/>
            <person name="Fowler G."/>
            <person name="Nazareth L."/>
            <person name="Reid J."/>
            <person name="Worley K."/>
            <person name="Petrosino J."/>
            <person name="Highlander S."/>
            <person name="Gibbs R."/>
        </authorList>
    </citation>
    <scope>NUCLEOTIDE SEQUENCE [LARGE SCALE GENOMIC DNA]</scope>
    <source>
        <strain evidence="2 3">DSM 3986</strain>
    </source>
</reference>
<dbReference type="Pfam" id="PF04266">
    <property type="entry name" value="ASCH"/>
    <property type="match status" value="1"/>
</dbReference>
<name>E6LLV8_9FIRM</name>
<dbReference type="Gene3D" id="3.10.400.10">
    <property type="entry name" value="Sulfate adenylyltransferase"/>
    <property type="match status" value="1"/>
</dbReference>
<feature type="domain" description="ASCH" evidence="1">
    <location>
        <begin position="27"/>
        <end position="149"/>
    </location>
</feature>
<evidence type="ECO:0000313" key="2">
    <source>
        <dbReference type="EMBL" id="EFU77157.1"/>
    </source>
</evidence>
<dbReference type="PANTHER" id="PTHR39203:SF1">
    <property type="entry name" value="CYTOPLASMIC PROTEIN"/>
    <property type="match status" value="1"/>
</dbReference>
<dbReference type="InterPro" id="IPR009326">
    <property type="entry name" value="DUF984"/>
</dbReference>
<dbReference type="InterPro" id="IPR007374">
    <property type="entry name" value="ASCH_domain"/>
</dbReference>
<organism evidence="2 3">
    <name type="scientific">Lachnoanaerobaculum saburreum DSM 3986</name>
    <dbReference type="NCBI Taxonomy" id="887325"/>
    <lineage>
        <taxon>Bacteria</taxon>
        <taxon>Bacillati</taxon>
        <taxon>Bacillota</taxon>
        <taxon>Clostridia</taxon>
        <taxon>Lachnospirales</taxon>
        <taxon>Lachnospiraceae</taxon>
        <taxon>Lachnoanaerobaculum</taxon>
    </lineage>
</organism>
<proteinExistence type="predicted"/>
<dbReference type="AlphaFoldDB" id="E6LLV8"/>
<dbReference type="SMART" id="SM01022">
    <property type="entry name" value="ASCH"/>
    <property type="match status" value="1"/>
</dbReference>
<dbReference type="InterPro" id="IPR015947">
    <property type="entry name" value="PUA-like_sf"/>
</dbReference>
<dbReference type="eggNOG" id="COG4405">
    <property type="taxonomic scope" value="Bacteria"/>
</dbReference>
<sequence>MNDKVKDFWTKFCNEKKLPEDIKYQAWSFGNTKEMADELAELVNCNIKTATTSAFELYETGDDIPKVGEYNIILGGSKEPVCIIQTKVVYIMPYNLITPEHAWHEGEGDRSYKYWREVHDRFFVEEYKAVGKKFYEQAPMLCEVFEKIY</sequence>
<dbReference type="CDD" id="cd06553">
    <property type="entry name" value="ASCH_Ef3133_like"/>
    <property type="match status" value="1"/>
</dbReference>
<dbReference type="PANTHER" id="PTHR39203">
    <property type="entry name" value="CYTOPLASMIC PROTEIN-RELATED"/>
    <property type="match status" value="1"/>
</dbReference>
<protein>
    <submittedName>
        <fullName evidence="2">ASCH domain protein</fullName>
    </submittedName>
</protein>
<evidence type="ECO:0000259" key="1">
    <source>
        <dbReference type="SMART" id="SM01022"/>
    </source>
</evidence>
<accession>E6LLV8</accession>
<dbReference type="Proteomes" id="UP000003434">
    <property type="component" value="Unassembled WGS sequence"/>
</dbReference>
<dbReference type="PIRSF" id="PIRSF021320">
    <property type="entry name" value="DUF984"/>
    <property type="match status" value="1"/>
</dbReference>
<dbReference type="EMBL" id="AEPW01000039">
    <property type="protein sequence ID" value="EFU77157.1"/>
    <property type="molecule type" value="Genomic_DNA"/>
</dbReference>
<dbReference type="SUPFAM" id="SSF88697">
    <property type="entry name" value="PUA domain-like"/>
    <property type="match status" value="1"/>
</dbReference>
<gene>
    <name evidence="2" type="ORF">HMPREF0381_0937</name>
</gene>